<gene>
    <name evidence="2" type="ORF">IV203_009311</name>
</gene>
<reference evidence="2" key="2">
    <citation type="submission" date="2021-04" db="EMBL/GenBank/DDBJ databases">
        <authorList>
            <person name="Podell S."/>
        </authorList>
    </citation>
    <scope>NUCLEOTIDE SEQUENCE</scope>
    <source>
        <strain evidence="2">Hildebrandi</strain>
    </source>
</reference>
<protein>
    <submittedName>
        <fullName evidence="2">Uncharacterized protein</fullName>
    </submittedName>
</protein>
<organism evidence="2 3">
    <name type="scientific">Nitzschia inconspicua</name>
    <dbReference type="NCBI Taxonomy" id="303405"/>
    <lineage>
        <taxon>Eukaryota</taxon>
        <taxon>Sar</taxon>
        <taxon>Stramenopiles</taxon>
        <taxon>Ochrophyta</taxon>
        <taxon>Bacillariophyta</taxon>
        <taxon>Bacillariophyceae</taxon>
        <taxon>Bacillariophycidae</taxon>
        <taxon>Bacillariales</taxon>
        <taxon>Bacillariaceae</taxon>
        <taxon>Nitzschia</taxon>
    </lineage>
</organism>
<feature type="signal peptide" evidence="1">
    <location>
        <begin position="1"/>
        <end position="26"/>
    </location>
</feature>
<name>A0A9K3PMV9_9STRA</name>
<evidence type="ECO:0000313" key="2">
    <source>
        <dbReference type="EMBL" id="KAG7353262.1"/>
    </source>
</evidence>
<dbReference type="EMBL" id="JAGRRH010000017">
    <property type="protein sequence ID" value="KAG7353262.1"/>
    <property type="molecule type" value="Genomic_DNA"/>
</dbReference>
<dbReference type="Proteomes" id="UP000693970">
    <property type="component" value="Unassembled WGS sequence"/>
</dbReference>
<evidence type="ECO:0000313" key="3">
    <source>
        <dbReference type="Proteomes" id="UP000693970"/>
    </source>
</evidence>
<reference evidence="2" key="1">
    <citation type="journal article" date="2021" name="Sci. Rep.">
        <title>Diploid genomic architecture of Nitzschia inconspicua, an elite biomass production diatom.</title>
        <authorList>
            <person name="Oliver A."/>
            <person name="Podell S."/>
            <person name="Pinowska A."/>
            <person name="Traller J.C."/>
            <person name="Smith S.R."/>
            <person name="McClure R."/>
            <person name="Beliaev A."/>
            <person name="Bohutskyi P."/>
            <person name="Hill E.A."/>
            <person name="Rabines A."/>
            <person name="Zheng H."/>
            <person name="Allen L.Z."/>
            <person name="Kuo A."/>
            <person name="Grigoriev I.V."/>
            <person name="Allen A.E."/>
            <person name="Hazlebeck D."/>
            <person name="Allen E.E."/>
        </authorList>
    </citation>
    <scope>NUCLEOTIDE SEQUENCE</scope>
    <source>
        <strain evidence="2">Hildebrandi</strain>
    </source>
</reference>
<accession>A0A9K3PMV9</accession>
<sequence>MRRDPSRRGCVLCLVLAVWICSSSLSQISFALVLQNLHSSSLHDDPRHQRRIGRGVDKIQKNFEEWSKANVDDAILWVDENNLRGMGRFEWTPMEVHDSIIEFCWDFNISKAVLVWDHGQMPFVWARCLSLDAKSMSAPQLEMVVLFSGLAKRADDVLLHESKEYILTFPNSTSADWKSMAFVTSDRELNYKLRRQASTSDTISNTAPLFSDSKRFWEMLRSSKVDPTWKAHRKNHEYISEALSKVNESLHSFYKQQRRAYKPRREKTWERAVLVETFRRCLCDLDTKDISSGQSESSQMRITQGNFTKFFLTDLPLRGYHLCEGLVDEDQIYKMCPAIHHGSYDGPYRLDKQQRRTLDKYNRFLKKLHDNEQVRKE</sequence>
<keyword evidence="3" id="KW-1185">Reference proteome</keyword>
<feature type="chain" id="PRO_5039895069" evidence="1">
    <location>
        <begin position="27"/>
        <end position="377"/>
    </location>
</feature>
<proteinExistence type="predicted"/>
<dbReference type="OrthoDB" id="55777at2759"/>
<keyword evidence="1" id="KW-0732">Signal</keyword>
<comment type="caution">
    <text evidence="2">The sequence shown here is derived from an EMBL/GenBank/DDBJ whole genome shotgun (WGS) entry which is preliminary data.</text>
</comment>
<dbReference type="AlphaFoldDB" id="A0A9K3PMV9"/>
<evidence type="ECO:0000256" key="1">
    <source>
        <dbReference type="SAM" id="SignalP"/>
    </source>
</evidence>